<name>A0A6J6CNS5_9ZZZZ</name>
<feature type="compositionally biased region" description="Basic residues" evidence="1">
    <location>
        <begin position="180"/>
        <end position="191"/>
    </location>
</feature>
<evidence type="ECO:0000313" key="4">
    <source>
        <dbReference type="EMBL" id="CAB5131220.1"/>
    </source>
</evidence>
<reference evidence="2" key="1">
    <citation type="submission" date="2020-05" db="EMBL/GenBank/DDBJ databases">
        <authorList>
            <person name="Chiriac C."/>
            <person name="Salcher M."/>
            <person name="Ghai R."/>
            <person name="Kavagutti S V."/>
        </authorList>
    </citation>
    <scope>NUCLEOTIDE SEQUENCE</scope>
</reference>
<evidence type="ECO:0000313" key="3">
    <source>
        <dbReference type="EMBL" id="CAB5048164.1"/>
    </source>
</evidence>
<dbReference type="EMBL" id="CAFBQJ010000077">
    <property type="protein sequence ID" value="CAB5048164.1"/>
    <property type="molecule type" value="Genomic_DNA"/>
</dbReference>
<gene>
    <name evidence="2" type="ORF">UFOPK1421_01396</name>
    <name evidence="3" type="ORF">UFOPK4275_00554</name>
    <name evidence="4" type="ORF">UFOPK4422_01349</name>
</gene>
<feature type="region of interest" description="Disordered" evidence="1">
    <location>
        <begin position="171"/>
        <end position="191"/>
    </location>
</feature>
<protein>
    <submittedName>
        <fullName evidence="2">Unannotated protein</fullName>
    </submittedName>
</protein>
<organism evidence="2">
    <name type="scientific">freshwater metagenome</name>
    <dbReference type="NCBI Taxonomy" id="449393"/>
    <lineage>
        <taxon>unclassified sequences</taxon>
        <taxon>metagenomes</taxon>
        <taxon>ecological metagenomes</taxon>
    </lineage>
</organism>
<accession>A0A6J6CNS5</accession>
<dbReference type="EMBL" id="CAEZSL010000194">
    <property type="protein sequence ID" value="CAB4552815.1"/>
    <property type="molecule type" value="Genomic_DNA"/>
</dbReference>
<proteinExistence type="predicted"/>
<dbReference type="AlphaFoldDB" id="A0A6J6CNS5"/>
<sequence length="191" mass="20996">MLDRAFRGLPDEKIASLYEGLDEEGQESVQLVASVMGEDLEMPALIEAIRISVAKGRINGDLERMALLLTDKCLADCIAALGDNSDDPSEENLREALPAIIETHSLLVTQVMLASVVTGEAIASPIITRLLKHDDVFKLPPAPVVIMAPLPPLKVDDAERLALKEQRKIRKAAEQEEARRRRAQIASSRRK</sequence>
<evidence type="ECO:0000256" key="1">
    <source>
        <dbReference type="SAM" id="MobiDB-lite"/>
    </source>
</evidence>
<dbReference type="EMBL" id="CAFBRX010000164">
    <property type="protein sequence ID" value="CAB5131220.1"/>
    <property type="molecule type" value="Genomic_DNA"/>
</dbReference>
<evidence type="ECO:0000313" key="2">
    <source>
        <dbReference type="EMBL" id="CAB4552815.1"/>
    </source>
</evidence>